<dbReference type="Gene3D" id="6.10.140.2220">
    <property type="match status" value="1"/>
</dbReference>
<feature type="compositionally biased region" description="Low complexity" evidence="5">
    <location>
        <begin position="41"/>
        <end position="61"/>
    </location>
</feature>
<dbReference type="EMBL" id="HBFP01006466">
    <property type="protein sequence ID" value="CAD8820220.1"/>
    <property type="molecule type" value="Transcribed_RNA"/>
</dbReference>
<keyword evidence="3" id="KW-0862">Zinc</keyword>
<feature type="domain" description="MYND-type" evidence="6">
    <location>
        <begin position="680"/>
        <end position="718"/>
    </location>
</feature>
<dbReference type="Gene3D" id="3.10.290.30">
    <property type="entry name" value="MM3350-like"/>
    <property type="match status" value="1"/>
</dbReference>
<dbReference type="PANTHER" id="PTHR41878:SF1">
    <property type="entry name" value="TNPR PROTEIN"/>
    <property type="match status" value="1"/>
</dbReference>
<keyword evidence="2 4" id="KW-0863">Zinc-finger</keyword>
<dbReference type="SUPFAM" id="SSF159941">
    <property type="entry name" value="MM3350-like"/>
    <property type="match status" value="1"/>
</dbReference>
<dbReference type="PROSITE" id="PS50865">
    <property type="entry name" value="ZF_MYND_2"/>
    <property type="match status" value="1"/>
</dbReference>
<dbReference type="GO" id="GO:0008270">
    <property type="term" value="F:zinc ion binding"/>
    <property type="evidence" value="ECO:0007669"/>
    <property type="project" value="UniProtKB-KW"/>
</dbReference>
<dbReference type="AlphaFoldDB" id="A0A7S0ZFI1"/>
<evidence type="ECO:0000256" key="2">
    <source>
        <dbReference type="ARBA" id="ARBA00022771"/>
    </source>
</evidence>
<feature type="compositionally biased region" description="Polar residues" evidence="5">
    <location>
        <begin position="737"/>
        <end position="746"/>
    </location>
</feature>
<dbReference type="InterPro" id="IPR024047">
    <property type="entry name" value="MM3350-like_sf"/>
</dbReference>
<dbReference type="PANTHER" id="PTHR41878">
    <property type="entry name" value="LEXA REPRESSOR-RELATED"/>
    <property type="match status" value="1"/>
</dbReference>
<evidence type="ECO:0000256" key="3">
    <source>
        <dbReference type="ARBA" id="ARBA00022833"/>
    </source>
</evidence>
<dbReference type="Pfam" id="PF01753">
    <property type="entry name" value="zf-MYND"/>
    <property type="match status" value="1"/>
</dbReference>
<gene>
    <name evidence="7" type="ORF">TOLI1172_LOCUS4611</name>
</gene>
<evidence type="ECO:0000313" key="7">
    <source>
        <dbReference type="EMBL" id="CAD8820220.1"/>
    </source>
</evidence>
<feature type="compositionally biased region" description="Polar residues" evidence="5">
    <location>
        <begin position="70"/>
        <end position="80"/>
    </location>
</feature>
<protein>
    <recommendedName>
        <fullName evidence="6">MYND-type domain-containing protein</fullName>
    </recommendedName>
</protein>
<dbReference type="InterPro" id="IPR012912">
    <property type="entry name" value="Plasmid_pRiA4b_Orf3-like"/>
</dbReference>
<name>A0A7S0ZFI1_9RHOD</name>
<evidence type="ECO:0000256" key="5">
    <source>
        <dbReference type="SAM" id="MobiDB-lite"/>
    </source>
</evidence>
<feature type="region of interest" description="Disordered" evidence="5">
    <location>
        <begin position="37"/>
        <end position="95"/>
    </location>
</feature>
<evidence type="ECO:0000256" key="4">
    <source>
        <dbReference type="PROSITE-ProRule" id="PRU00134"/>
    </source>
</evidence>
<keyword evidence="1" id="KW-0479">Metal-binding</keyword>
<sequence>MVDYSKWDKLAVSSSEDEDSVDAAALEEYSNGSCLCEECAPHSNNPSQSSPQTQSSASTHSNIALRQESKQSSTGSPLMTNNNSSASNISKPSSDSLNVATANLKIGGNSMPTNSSSSSKKKLLISKKSREISAAVASFSALSTSFSPTQRAAQPADIFGQSSLPLKNTSSAFLDNASITALNGNAKPLGDNLSFGVNNHSSLGEGSTSTGTSGRLSEPKFVKLLPNDDGDGLQEVFWCLPSDHIPIIDPIDRRMHGWGINIPRDHHHDFARKMRQMKSHAIYNVRSGLAMPEIQFVRELIIRKKREIVAARLSERVKMLARSDFVLRVSLCDVVPELFRVVKVSGGCTLFSLQDKVLSPVMGWTRNAHAYVFISQKDGAVYGPKQASFEDLSRLDSYGWECIDDTRVRLCDVLTGKDQVMHYVYDLEEGWWHRICVQEVRPPMESTGEVVVLEGAMACPPEEALGVGLVGAKGSLGFATALASGAIDCVEAGQAWNVHRDLFDPYDFSLEDVDARLSEALAFPSSVQYGSKRIFYREDDTQSYSGTGALGSSKQPSVSMLSNPKPSSFQEQALEDAKTIWETQSVGRRRNHVLSTGPLWKCVYCTHAGYMGQDVAVTTSTDANGNGRSEGQVQILTGTSDEGPVQIVTGSNCQYCASMNGPMVSEIVNYGRDPKRVALCNWCGNPNDLAVCGGCRKVRYCSRECQEDAWRSGHRFRCESSHRQPNPSKAHKPAIVSASNQNSVSA</sequence>
<dbReference type="PROSITE" id="PS01360">
    <property type="entry name" value="ZF_MYND_1"/>
    <property type="match status" value="1"/>
</dbReference>
<dbReference type="Pfam" id="PF07929">
    <property type="entry name" value="PRiA4_ORF3"/>
    <property type="match status" value="1"/>
</dbReference>
<accession>A0A7S0ZFI1</accession>
<feature type="region of interest" description="Disordered" evidence="5">
    <location>
        <begin position="717"/>
        <end position="746"/>
    </location>
</feature>
<evidence type="ECO:0000256" key="1">
    <source>
        <dbReference type="ARBA" id="ARBA00022723"/>
    </source>
</evidence>
<feature type="region of interest" description="Disordered" evidence="5">
    <location>
        <begin position="546"/>
        <end position="566"/>
    </location>
</feature>
<proteinExistence type="predicted"/>
<feature type="region of interest" description="Disordered" evidence="5">
    <location>
        <begin position="1"/>
        <end position="24"/>
    </location>
</feature>
<organism evidence="7">
    <name type="scientific">Timspurckia oligopyrenoides</name>
    <dbReference type="NCBI Taxonomy" id="708627"/>
    <lineage>
        <taxon>Eukaryota</taxon>
        <taxon>Rhodophyta</taxon>
        <taxon>Bangiophyceae</taxon>
        <taxon>Porphyridiales</taxon>
        <taxon>Porphyridiaceae</taxon>
        <taxon>Timspurckia</taxon>
    </lineage>
</organism>
<dbReference type="SUPFAM" id="SSF144232">
    <property type="entry name" value="HIT/MYND zinc finger-like"/>
    <property type="match status" value="1"/>
</dbReference>
<dbReference type="InterPro" id="IPR002893">
    <property type="entry name" value="Znf_MYND"/>
</dbReference>
<evidence type="ECO:0000259" key="6">
    <source>
        <dbReference type="PROSITE" id="PS50865"/>
    </source>
</evidence>
<reference evidence="7" key="1">
    <citation type="submission" date="2021-01" db="EMBL/GenBank/DDBJ databases">
        <authorList>
            <person name="Corre E."/>
            <person name="Pelletier E."/>
            <person name="Niang G."/>
            <person name="Scheremetjew M."/>
            <person name="Finn R."/>
            <person name="Kale V."/>
            <person name="Holt S."/>
            <person name="Cochrane G."/>
            <person name="Meng A."/>
            <person name="Brown T."/>
            <person name="Cohen L."/>
        </authorList>
    </citation>
    <scope>NUCLEOTIDE SEQUENCE</scope>
    <source>
        <strain evidence="7">CCMP3278</strain>
    </source>
</reference>
<feature type="compositionally biased region" description="Low complexity" evidence="5">
    <location>
        <begin position="81"/>
        <end position="95"/>
    </location>
</feature>